<sequence length="81" mass="9224">MHFLTLLLPTLLAFTSTTSAWTQDPNGVWVANDNWHTMGHPSYKVNTPRNTLLVNYGTRHLTGEFLFCGVFSFANKAMWAY</sequence>
<accession>H0EXB8</accession>
<dbReference type="EMBL" id="AGUE01000221">
    <property type="protein sequence ID" value="EHK96827.1"/>
    <property type="molecule type" value="Genomic_DNA"/>
</dbReference>
<dbReference type="AlphaFoldDB" id="H0EXB8"/>
<evidence type="ECO:0000313" key="2">
    <source>
        <dbReference type="EMBL" id="EHK96827.1"/>
    </source>
</evidence>
<dbReference type="InParanoid" id="H0EXB8"/>
<evidence type="ECO:0000313" key="3">
    <source>
        <dbReference type="Proteomes" id="UP000005446"/>
    </source>
</evidence>
<evidence type="ECO:0000256" key="1">
    <source>
        <dbReference type="SAM" id="SignalP"/>
    </source>
</evidence>
<comment type="caution">
    <text evidence="2">The sequence shown here is derived from an EMBL/GenBank/DDBJ whole genome shotgun (WGS) entry which is preliminary data.</text>
</comment>
<organism evidence="2 3">
    <name type="scientific">Glarea lozoyensis (strain ATCC 74030 / MF5533)</name>
    <dbReference type="NCBI Taxonomy" id="1104152"/>
    <lineage>
        <taxon>Eukaryota</taxon>
        <taxon>Fungi</taxon>
        <taxon>Dikarya</taxon>
        <taxon>Ascomycota</taxon>
        <taxon>Pezizomycotina</taxon>
        <taxon>Leotiomycetes</taxon>
        <taxon>Helotiales</taxon>
        <taxon>Helotiaceae</taxon>
        <taxon>Glarea</taxon>
    </lineage>
</organism>
<name>H0EXB8_GLAL7</name>
<reference evidence="2 3" key="1">
    <citation type="journal article" date="2012" name="Eukaryot. Cell">
        <title>Genome sequence of the fungus Glarea lozoyensis: the first genome sequence of a species from the Helotiaceae family.</title>
        <authorList>
            <person name="Youssar L."/>
            <person name="Gruening B.A."/>
            <person name="Erxleben A."/>
            <person name="Guenther S."/>
            <person name="Huettel W."/>
        </authorList>
    </citation>
    <scope>NUCLEOTIDE SEQUENCE [LARGE SCALE GENOMIC DNA]</scope>
    <source>
        <strain evidence="3">ATCC 74030 / MF5533</strain>
    </source>
</reference>
<protein>
    <submittedName>
        <fullName evidence="2">Uncharacterized protein</fullName>
    </submittedName>
</protein>
<proteinExistence type="predicted"/>
<feature type="chain" id="PRO_5003532252" evidence="1">
    <location>
        <begin position="21"/>
        <end position="81"/>
    </location>
</feature>
<gene>
    <name evidence="2" type="ORF">M7I_7452</name>
</gene>
<dbReference type="Proteomes" id="UP000005446">
    <property type="component" value="Unassembled WGS sequence"/>
</dbReference>
<feature type="signal peptide" evidence="1">
    <location>
        <begin position="1"/>
        <end position="20"/>
    </location>
</feature>
<keyword evidence="1" id="KW-0732">Signal</keyword>
<dbReference type="HOGENOM" id="CLU_2574103_0_0_1"/>
<keyword evidence="3" id="KW-1185">Reference proteome</keyword>